<keyword evidence="3" id="KW-1185">Reference proteome</keyword>
<dbReference type="AlphaFoldDB" id="F2NYM5"/>
<proteinExistence type="predicted"/>
<name>F2NYM5_TRES6</name>
<dbReference type="GeneID" id="302999755"/>
<dbReference type="KEGG" id="tsu:Tresu_2665"/>
<dbReference type="InterPro" id="IPR025295">
    <property type="entry name" value="eCIS_core_dom"/>
</dbReference>
<dbReference type="InterPro" id="IPR018247">
    <property type="entry name" value="EF_Hand_1_Ca_BS"/>
</dbReference>
<dbReference type="PROSITE" id="PS00018">
    <property type="entry name" value="EF_HAND_1"/>
    <property type="match status" value="1"/>
</dbReference>
<dbReference type="Proteomes" id="UP000006852">
    <property type="component" value="Plasmid pTRESU01"/>
</dbReference>
<evidence type="ECO:0000259" key="1">
    <source>
        <dbReference type="Pfam" id="PF13699"/>
    </source>
</evidence>
<reference evidence="3" key="1">
    <citation type="submission" date="2011-04" db="EMBL/GenBank/DDBJ databases">
        <title>The complete genome of plasmid of Treponema succinifaciens DSM 2489.</title>
        <authorList>
            <person name="Lucas S."/>
            <person name="Copeland A."/>
            <person name="Lapidus A."/>
            <person name="Bruce D."/>
            <person name="Goodwin L."/>
            <person name="Pitluck S."/>
            <person name="Peters L."/>
            <person name="Kyrpides N."/>
            <person name="Mavromatis K."/>
            <person name="Ivanova N."/>
            <person name="Ovchinnikova G."/>
            <person name="Teshima H."/>
            <person name="Detter J.C."/>
            <person name="Tapia R."/>
            <person name="Han C."/>
            <person name="Land M."/>
            <person name="Hauser L."/>
            <person name="Markowitz V."/>
            <person name="Cheng J.-F."/>
            <person name="Hugenholtz P."/>
            <person name="Woyke T."/>
            <person name="Wu D."/>
            <person name="Gronow S."/>
            <person name="Wellnitz S."/>
            <person name="Brambilla E."/>
            <person name="Klenk H.-P."/>
            <person name="Eisen J.A."/>
        </authorList>
    </citation>
    <scope>NUCLEOTIDE SEQUENCE [LARGE SCALE GENOMIC DNA]</scope>
    <source>
        <strain evidence="3">ATCC 33096 / DSM 2489 / 6091</strain>
        <plasmid evidence="3">Plasmid pTRESU01</plasmid>
    </source>
</reference>
<dbReference type="OrthoDB" id="292792at2"/>
<accession>F2NYM5</accession>
<keyword evidence="2" id="KW-0614">Plasmid</keyword>
<sequence>MADFNTDRQVTFQELVDSGQYEAGLIDEIVRNAVELAEKLQCNPLTKKNTATPKKEAEFAEYQNEEPFAIRSWRYDREHQLDRVIVNGFNKKNDTDLESVKIIYGPGANEYTRSRHALALVVADRIYFRNGAYKPETEEGRKLLAHELTHIAQNRKKQELRNTTRKELEEEAEQNEEQAVYNPDPNVTIKYRGKYVTMRESQLKKFANRIAKSILEEVEGMEKSMTDEEYLKYLIDFTEKVNSGEEKWLN</sequence>
<dbReference type="Pfam" id="PF13699">
    <property type="entry name" value="eCIS_core"/>
    <property type="match status" value="1"/>
</dbReference>
<dbReference type="RefSeq" id="WP_013702771.1">
    <property type="nucleotide sequence ID" value="NC_015386.1"/>
</dbReference>
<feature type="domain" description="eCIS core" evidence="1">
    <location>
        <begin position="83"/>
        <end position="157"/>
    </location>
</feature>
<dbReference type="eggNOG" id="COG5412">
    <property type="taxonomic scope" value="Bacteria"/>
</dbReference>
<gene>
    <name evidence="2" type="ordered locus">Tresu_2665</name>
</gene>
<dbReference type="EMBL" id="CP002632">
    <property type="protein sequence ID" value="AEB15524.1"/>
    <property type="molecule type" value="Genomic_DNA"/>
</dbReference>
<protein>
    <recommendedName>
        <fullName evidence="1">eCIS core domain-containing protein</fullName>
    </recommendedName>
</protein>
<evidence type="ECO:0000313" key="3">
    <source>
        <dbReference type="Proteomes" id="UP000006852"/>
    </source>
</evidence>
<geneLocation type="plasmid" evidence="2 3">
    <name>pTRESU01</name>
</geneLocation>
<organism evidence="2 3">
    <name type="scientific">Treponema succinifaciens (strain ATCC 33096 / DSM 2489 / 6091)</name>
    <dbReference type="NCBI Taxonomy" id="869209"/>
    <lineage>
        <taxon>Bacteria</taxon>
        <taxon>Pseudomonadati</taxon>
        <taxon>Spirochaetota</taxon>
        <taxon>Spirochaetia</taxon>
        <taxon>Spirochaetales</taxon>
        <taxon>Treponemataceae</taxon>
        <taxon>Treponema</taxon>
    </lineage>
</organism>
<evidence type="ECO:0000313" key="2">
    <source>
        <dbReference type="EMBL" id="AEB15524.1"/>
    </source>
</evidence>
<dbReference type="HOGENOM" id="CLU_095710_0_0_12"/>